<evidence type="ECO:0000313" key="1">
    <source>
        <dbReference type="EMBL" id="OGG37716.1"/>
    </source>
</evidence>
<accession>A0A1F6BLA2</accession>
<dbReference type="AlphaFoldDB" id="A0A1F6BLA2"/>
<organism evidence="1 2">
    <name type="scientific">Candidatus Jorgensenbacteria bacterium GWA1_54_12</name>
    <dbReference type="NCBI Taxonomy" id="1798468"/>
    <lineage>
        <taxon>Bacteria</taxon>
        <taxon>Candidatus Joergenseniibacteriota</taxon>
    </lineage>
</organism>
<gene>
    <name evidence="1" type="ORF">A2110_01465</name>
</gene>
<name>A0A1F6BLA2_9BACT</name>
<reference evidence="1 2" key="1">
    <citation type="journal article" date="2016" name="Nat. Commun.">
        <title>Thousands of microbial genomes shed light on interconnected biogeochemical processes in an aquifer system.</title>
        <authorList>
            <person name="Anantharaman K."/>
            <person name="Brown C.T."/>
            <person name="Hug L.A."/>
            <person name="Sharon I."/>
            <person name="Castelle C.J."/>
            <person name="Probst A.J."/>
            <person name="Thomas B.C."/>
            <person name="Singh A."/>
            <person name="Wilkins M.J."/>
            <person name="Karaoz U."/>
            <person name="Brodie E.L."/>
            <person name="Williams K.H."/>
            <person name="Hubbard S.S."/>
            <person name="Banfield J.F."/>
        </authorList>
    </citation>
    <scope>NUCLEOTIDE SEQUENCE [LARGE SCALE GENOMIC DNA]</scope>
</reference>
<dbReference type="STRING" id="1798468.A2110_01465"/>
<comment type="caution">
    <text evidence="1">The sequence shown here is derived from an EMBL/GenBank/DDBJ whole genome shotgun (WGS) entry which is preliminary data.</text>
</comment>
<proteinExistence type="predicted"/>
<evidence type="ECO:0000313" key="2">
    <source>
        <dbReference type="Proteomes" id="UP000176273"/>
    </source>
</evidence>
<dbReference type="Proteomes" id="UP000176273">
    <property type="component" value="Unassembled WGS sequence"/>
</dbReference>
<sequence>MIDVENQSLEHIARILRADKDDVLKAVSRFETVTGKQDIVPRLAAENTTRIDNCLSALGLARAAAAHDIYAALISKMEADDYRLRGVFGEPAVTSPTDVERVLTRLREAVHVPAGLYLKREKAAEFLCSAPPPHLLAYLGYSSADTLIEREDLFETYSALRFMEDRTWMNETFLPQYASLTPDDFEEREVAVRVLDPKWNKEAETFLHKKWHNISHLKELGVVFVIPAALGIPGEFMRMVSLILHYLYEVPFYAELVRQGVGIPELFAERIISLLAGDVIDRRMESEKSLWLVVQRYLAKDDPYDWRLAVPHLSPEARHWAKAEEALVTLGGDEMRFWRGLGWVGDYFKSDGGETLVSFNLVDTVMSLVKQKELVKYLYHHQEALWNRLFTAYFGEKGLEHFLKEYLLTGYFEI</sequence>
<protein>
    <submittedName>
        <fullName evidence="1">Uncharacterized protein</fullName>
    </submittedName>
</protein>
<dbReference type="EMBL" id="MFKH01000004">
    <property type="protein sequence ID" value="OGG37716.1"/>
    <property type="molecule type" value="Genomic_DNA"/>
</dbReference>